<feature type="domain" description="Thioredoxin" evidence="14">
    <location>
        <begin position="5"/>
        <end position="158"/>
    </location>
</feature>
<sequence length="158" mass="17041">MADPLQTGAPAPAFRLPRDGGSDLTLADYAGKALVLYFYPKDDTSGCTRQATDFNALIPAFRDAGAEILGISPDSDRSHDAFKAKHKLELTLGADETKAVCEAYGVWQEKSMYGRKYMGVERTTVLIGPDGRVAEIWPKVSVKGHAEAVLAAVQSLPR</sequence>
<dbReference type="InterPro" id="IPR000866">
    <property type="entry name" value="AhpC/TSA"/>
</dbReference>
<evidence type="ECO:0000313" key="15">
    <source>
        <dbReference type="EMBL" id="RYB02172.1"/>
    </source>
</evidence>
<dbReference type="FunFam" id="3.40.30.10:FF:000007">
    <property type="entry name" value="Thioredoxin-dependent thiol peroxidase"/>
    <property type="match status" value="1"/>
</dbReference>
<evidence type="ECO:0000256" key="6">
    <source>
        <dbReference type="ARBA" id="ARBA00023002"/>
    </source>
</evidence>
<organism evidence="15 16">
    <name type="scientific">Lichenibacterium ramalinae</name>
    <dbReference type="NCBI Taxonomy" id="2316527"/>
    <lineage>
        <taxon>Bacteria</taxon>
        <taxon>Pseudomonadati</taxon>
        <taxon>Pseudomonadota</taxon>
        <taxon>Alphaproteobacteria</taxon>
        <taxon>Hyphomicrobiales</taxon>
        <taxon>Lichenihabitantaceae</taxon>
        <taxon>Lichenibacterium</taxon>
    </lineage>
</organism>
<comment type="caution">
    <text evidence="15">The sequence shown here is derived from an EMBL/GenBank/DDBJ whole genome shotgun (WGS) entry which is preliminary data.</text>
</comment>
<dbReference type="CDD" id="cd03017">
    <property type="entry name" value="PRX_BCP"/>
    <property type="match status" value="1"/>
</dbReference>
<proteinExistence type="inferred from homology"/>
<gene>
    <name evidence="15" type="ORF">D3272_22075</name>
</gene>
<keyword evidence="7" id="KW-1015">Disulfide bond</keyword>
<dbReference type="PIRSF" id="PIRSF000239">
    <property type="entry name" value="AHPC"/>
    <property type="match status" value="1"/>
</dbReference>
<evidence type="ECO:0000256" key="13">
    <source>
        <dbReference type="PIRSR" id="PIRSR000239-1"/>
    </source>
</evidence>
<evidence type="ECO:0000256" key="2">
    <source>
        <dbReference type="ARBA" id="ARBA00011245"/>
    </source>
</evidence>
<dbReference type="EMBL" id="QYBC01000022">
    <property type="protein sequence ID" value="RYB02172.1"/>
    <property type="molecule type" value="Genomic_DNA"/>
</dbReference>
<comment type="catalytic activity">
    <reaction evidence="12">
        <text>a hydroperoxide + [thioredoxin]-dithiol = an alcohol + [thioredoxin]-disulfide + H2O</text>
        <dbReference type="Rhea" id="RHEA:62620"/>
        <dbReference type="Rhea" id="RHEA-COMP:10698"/>
        <dbReference type="Rhea" id="RHEA-COMP:10700"/>
        <dbReference type="ChEBI" id="CHEBI:15377"/>
        <dbReference type="ChEBI" id="CHEBI:29950"/>
        <dbReference type="ChEBI" id="CHEBI:30879"/>
        <dbReference type="ChEBI" id="CHEBI:35924"/>
        <dbReference type="ChEBI" id="CHEBI:50058"/>
        <dbReference type="EC" id="1.11.1.24"/>
    </reaction>
</comment>
<dbReference type="InterPro" id="IPR050924">
    <property type="entry name" value="Peroxiredoxin_BCP/PrxQ"/>
</dbReference>
<dbReference type="GO" id="GO:0034599">
    <property type="term" value="P:cellular response to oxidative stress"/>
    <property type="evidence" value="ECO:0007669"/>
    <property type="project" value="TreeGrafter"/>
</dbReference>
<dbReference type="EC" id="1.11.1.24" evidence="3"/>
<dbReference type="PANTHER" id="PTHR42801">
    <property type="entry name" value="THIOREDOXIN-DEPENDENT PEROXIDE REDUCTASE"/>
    <property type="match status" value="1"/>
</dbReference>
<evidence type="ECO:0000256" key="8">
    <source>
        <dbReference type="ARBA" id="ARBA00023284"/>
    </source>
</evidence>
<accession>A0A4Q2R9I5</accession>
<dbReference type="InterPro" id="IPR036249">
    <property type="entry name" value="Thioredoxin-like_sf"/>
</dbReference>
<comment type="function">
    <text evidence="1">Thiol-specific peroxidase that catalyzes the reduction of hydrogen peroxide and organic hydroperoxides to water and alcohols, respectively. Plays a role in cell protection against oxidative stress by detoxifying peroxides and as sensor of hydrogen peroxide-mediated signaling events.</text>
</comment>
<feature type="active site" description="Cysteine sulfenic acid (-SOH) intermediate; for peroxidase activity" evidence="13">
    <location>
        <position position="47"/>
    </location>
</feature>
<keyword evidence="16" id="KW-1185">Reference proteome</keyword>
<dbReference type="InterPro" id="IPR013766">
    <property type="entry name" value="Thioredoxin_domain"/>
</dbReference>
<reference evidence="15 16" key="1">
    <citation type="submission" date="2018-09" db="EMBL/GenBank/DDBJ databases">
        <authorList>
            <person name="Grouzdev D.S."/>
            <person name="Krutkina M.S."/>
        </authorList>
    </citation>
    <scope>NUCLEOTIDE SEQUENCE [LARGE SCALE GENOMIC DNA]</scope>
    <source>
        <strain evidence="15 16">RmlP001</strain>
    </source>
</reference>
<evidence type="ECO:0000256" key="10">
    <source>
        <dbReference type="ARBA" id="ARBA00038489"/>
    </source>
</evidence>
<evidence type="ECO:0000256" key="3">
    <source>
        <dbReference type="ARBA" id="ARBA00013017"/>
    </source>
</evidence>
<dbReference type="PANTHER" id="PTHR42801:SF4">
    <property type="entry name" value="AHPC_TSA FAMILY PROTEIN"/>
    <property type="match status" value="1"/>
</dbReference>
<evidence type="ECO:0000256" key="12">
    <source>
        <dbReference type="ARBA" id="ARBA00049091"/>
    </source>
</evidence>
<protein>
    <recommendedName>
        <fullName evidence="3">thioredoxin-dependent peroxiredoxin</fullName>
        <ecNumber evidence="3">1.11.1.24</ecNumber>
    </recommendedName>
    <alternativeName>
        <fullName evidence="9">Thioredoxin peroxidase</fullName>
    </alternativeName>
    <alternativeName>
        <fullName evidence="11">Thioredoxin-dependent peroxiredoxin Bcp</fullName>
    </alternativeName>
</protein>
<dbReference type="GO" id="GO:0045454">
    <property type="term" value="P:cell redox homeostasis"/>
    <property type="evidence" value="ECO:0007669"/>
    <property type="project" value="TreeGrafter"/>
</dbReference>
<dbReference type="GO" id="GO:0005737">
    <property type="term" value="C:cytoplasm"/>
    <property type="evidence" value="ECO:0007669"/>
    <property type="project" value="TreeGrafter"/>
</dbReference>
<name>A0A4Q2R9I5_9HYPH</name>
<dbReference type="OrthoDB" id="9812811at2"/>
<comment type="similarity">
    <text evidence="10">Belongs to the peroxiredoxin family. BCP/PrxQ subfamily.</text>
</comment>
<evidence type="ECO:0000256" key="4">
    <source>
        <dbReference type="ARBA" id="ARBA00022559"/>
    </source>
</evidence>
<keyword evidence="6" id="KW-0560">Oxidoreductase</keyword>
<comment type="subunit">
    <text evidence="2">Monomer.</text>
</comment>
<keyword evidence="4" id="KW-0575">Peroxidase</keyword>
<dbReference type="RefSeq" id="WP_129221383.1">
    <property type="nucleotide sequence ID" value="NZ_QYBC01000022.1"/>
</dbReference>
<dbReference type="Pfam" id="PF00578">
    <property type="entry name" value="AhpC-TSA"/>
    <property type="match status" value="1"/>
</dbReference>
<evidence type="ECO:0000313" key="16">
    <source>
        <dbReference type="Proteomes" id="UP000289411"/>
    </source>
</evidence>
<dbReference type="GO" id="GO:0008379">
    <property type="term" value="F:thioredoxin peroxidase activity"/>
    <property type="evidence" value="ECO:0007669"/>
    <property type="project" value="TreeGrafter"/>
</dbReference>
<evidence type="ECO:0000256" key="7">
    <source>
        <dbReference type="ARBA" id="ARBA00023157"/>
    </source>
</evidence>
<dbReference type="InterPro" id="IPR024706">
    <property type="entry name" value="Peroxiredoxin_AhpC-typ"/>
</dbReference>
<evidence type="ECO:0000259" key="14">
    <source>
        <dbReference type="PROSITE" id="PS51352"/>
    </source>
</evidence>
<evidence type="ECO:0000256" key="1">
    <source>
        <dbReference type="ARBA" id="ARBA00003330"/>
    </source>
</evidence>
<dbReference type="Proteomes" id="UP000289411">
    <property type="component" value="Unassembled WGS sequence"/>
</dbReference>
<reference evidence="15 16" key="2">
    <citation type="submission" date="2019-02" db="EMBL/GenBank/DDBJ databases">
        <title>'Lichenibacterium ramalinii' gen. nov. sp. nov., 'Lichenibacterium minor' gen. nov. sp. nov.</title>
        <authorList>
            <person name="Pankratov T."/>
        </authorList>
    </citation>
    <scope>NUCLEOTIDE SEQUENCE [LARGE SCALE GENOMIC DNA]</scope>
    <source>
        <strain evidence="15 16">RmlP001</strain>
    </source>
</reference>
<dbReference type="SUPFAM" id="SSF52833">
    <property type="entry name" value="Thioredoxin-like"/>
    <property type="match status" value="1"/>
</dbReference>
<dbReference type="PROSITE" id="PS51352">
    <property type="entry name" value="THIOREDOXIN_2"/>
    <property type="match status" value="1"/>
</dbReference>
<evidence type="ECO:0000256" key="9">
    <source>
        <dbReference type="ARBA" id="ARBA00032824"/>
    </source>
</evidence>
<keyword evidence="5" id="KW-0049">Antioxidant</keyword>
<evidence type="ECO:0000256" key="5">
    <source>
        <dbReference type="ARBA" id="ARBA00022862"/>
    </source>
</evidence>
<dbReference type="Gene3D" id="3.40.30.10">
    <property type="entry name" value="Glutaredoxin"/>
    <property type="match status" value="1"/>
</dbReference>
<evidence type="ECO:0000256" key="11">
    <source>
        <dbReference type="ARBA" id="ARBA00042639"/>
    </source>
</evidence>
<keyword evidence="8" id="KW-0676">Redox-active center</keyword>
<dbReference type="AlphaFoldDB" id="A0A4Q2R9I5"/>